<gene>
    <name evidence="2" type="ORF">NA56DRAFT_710448</name>
</gene>
<name>A0A2J6PLV1_9HELO</name>
<dbReference type="AlphaFoldDB" id="A0A2J6PLV1"/>
<protein>
    <submittedName>
        <fullName evidence="2">Uncharacterized protein</fullName>
    </submittedName>
</protein>
<dbReference type="Proteomes" id="UP000235672">
    <property type="component" value="Unassembled WGS sequence"/>
</dbReference>
<organism evidence="2 3">
    <name type="scientific">Hyaloscypha hepaticicola</name>
    <dbReference type="NCBI Taxonomy" id="2082293"/>
    <lineage>
        <taxon>Eukaryota</taxon>
        <taxon>Fungi</taxon>
        <taxon>Dikarya</taxon>
        <taxon>Ascomycota</taxon>
        <taxon>Pezizomycotina</taxon>
        <taxon>Leotiomycetes</taxon>
        <taxon>Helotiales</taxon>
        <taxon>Hyaloscyphaceae</taxon>
        <taxon>Hyaloscypha</taxon>
    </lineage>
</organism>
<accession>A0A2J6PLV1</accession>
<evidence type="ECO:0000256" key="1">
    <source>
        <dbReference type="SAM" id="MobiDB-lite"/>
    </source>
</evidence>
<dbReference type="EMBL" id="KZ613517">
    <property type="protein sequence ID" value="PMD14989.1"/>
    <property type="molecule type" value="Genomic_DNA"/>
</dbReference>
<proteinExistence type="predicted"/>
<keyword evidence="3" id="KW-1185">Reference proteome</keyword>
<evidence type="ECO:0000313" key="2">
    <source>
        <dbReference type="EMBL" id="PMD14989.1"/>
    </source>
</evidence>
<evidence type="ECO:0000313" key="3">
    <source>
        <dbReference type="Proteomes" id="UP000235672"/>
    </source>
</evidence>
<feature type="region of interest" description="Disordered" evidence="1">
    <location>
        <begin position="240"/>
        <end position="260"/>
    </location>
</feature>
<sequence>MAHLRFTTLDYQWDNSLMHATRAMLPVVSSLATEDVAACEELASRLRKAKEWHDRVSTGPRDSGVEGICNLPSAVLKETAIGIGASSDREPIYGMAMVAVARPIEEERGGSHRHMDGGSLLPSRSQYAAQERRVAVALKVFASSISSDLNRKPGLDLLFHYQGEGVFRGNIPTFSEALSLQSRRYRPPSTVFNGAGSMAVCRAAASAIHPRAGKHQTCCERSGLHVGALPWKRTHSSSQAPMSFYGGASPAPQGRLLTPP</sequence>
<reference evidence="2 3" key="1">
    <citation type="submission" date="2016-05" db="EMBL/GenBank/DDBJ databases">
        <title>A degradative enzymes factory behind the ericoid mycorrhizal symbiosis.</title>
        <authorList>
            <consortium name="DOE Joint Genome Institute"/>
            <person name="Martino E."/>
            <person name="Morin E."/>
            <person name="Grelet G."/>
            <person name="Kuo A."/>
            <person name="Kohler A."/>
            <person name="Daghino S."/>
            <person name="Barry K."/>
            <person name="Choi C."/>
            <person name="Cichocki N."/>
            <person name="Clum A."/>
            <person name="Copeland A."/>
            <person name="Hainaut M."/>
            <person name="Haridas S."/>
            <person name="Labutti K."/>
            <person name="Lindquist E."/>
            <person name="Lipzen A."/>
            <person name="Khouja H.-R."/>
            <person name="Murat C."/>
            <person name="Ohm R."/>
            <person name="Olson A."/>
            <person name="Spatafora J."/>
            <person name="Veneault-Fourrey C."/>
            <person name="Henrissat B."/>
            <person name="Grigoriev I."/>
            <person name="Martin F."/>
            <person name="Perotto S."/>
        </authorList>
    </citation>
    <scope>NUCLEOTIDE SEQUENCE [LARGE SCALE GENOMIC DNA]</scope>
    <source>
        <strain evidence="2 3">UAMH 7357</strain>
    </source>
</reference>